<dbReference type="GO" id="GO:0008972">
    <property type="term" value="F:phosphomethylpyrimidine kinase activity"/>
    <property type="evidence" value="ECO:0007669"/>
    <property type="project" value="UniProtKB-EC"/>
</dbReference>
<organism evidence="7 8">
    <name type="scientific">Halocatena pleomorpha</name>
    <dbReference type="NCBI Taxonomy" id="1785090"/>
    <lineage>
        <taxon>Archaea</taxon>
        <taxon>Methanobacteriati</taxon>
        <taxon>Methanobacteriota</taxon>
        <taxon>Stenosarchaea group</taxon>
        <taxon>Halobacteria</taxon>
        <taxon>Halobacteriales</taxon>
        <taxon>Natronomonadaceae</taxon>
        <taxon>Halocatena</taxon>
    </lineage>
</organism>
<evidence type="ECO:0000313" key="8">
    <source>
        <dbReference type="Proteomes" id="UP000282322"/>
    </source>
</evidence>
<dbReference type="Gene3D" id="3.40.1190.20">
    <property type="match status" value="1"/>
</dbReference>
<feature type="domain" description="Thiamine-phosphate synthase ThiN" evidence="6">
    <location>
        <begin position="289"/>
        <end position="448"/>
    </location>
</feature>
<dbReference type="FunFam" id="3.40.1190.20:FF:000003">
    <property type="entry name" value="Phosphomethylpyrimidine kinase ThiD"/>
    <property type="match status" value="1"/>
</dbReference>
<dbReference type="GO" id="GO:0008902">
    <property type="term" value="F:hydroxymethylpyrimidine kinase activity"/>
    <property type="evidence" value="ECO:0007669"/>
    <property type="project" value="UniProtKB-EC"/>
</dbReference>
<dbReference type="InterPro" id="IPR029056">
    <property type="entry name" value="Ribokinase-like"/>
</dbReference>
<dbReference type="SUPFAM" id="SSF53639">
    <property type="entry name" value="AraD/HMP-PK domain-like"/>
    <property type="match status" value="1"/>
</dbReference>
<dbReference type="PANTHER" id="PTHR20858">
    <property type="entry name" value="PHOSPHOMETHYLPYRIMIDINE KINASE"/>
    <property type="match status" value="1"/>
</dbReference>
<dbReference type="EMBL" id="RRCH01000022">
    <property type="protein sequence ID" value="RRJ30342.1"/>
    <property type="molecule type" value="Genomic_DNA"/>
</dbReference>
<dbReference type="AlphaFoldDB" id="A0A3P3RA19"/>
<evidence type="ECO:0000256" key="2">
    <source>
        <dbReference type="ARBA" id="ARBA00022741"/>
    </source>
</evidence>
<feature type="domain" description="Pyridoxamine kinase/Phosphomethylpyrimidine kinase" evidence="5">
    <location>
        <begin position="20"/>
        <end position="267"/>
    </location>
</feature>
<evidence type="ECO:0000313" key="7">
    <source>
        <dbReference type="EMBL" id="RRJ30342.1"/>
    </source>
</evidence>
<proteinExistence type="predicted"/>
<dbReference type="InterPro" id="IPR019293">
    <property type="entry name" value="ThiN"/>
</dbReference>
<keyword evidence="1 7" id="KW-0808">Transferase</keyword>
<evidence type="ECO:0000256" key="4">
    <source>
        <dbReference type="ARBA" id="ARBA00022840"/>
    </source>
</evidence>
<accession>A0A3P3RA19</accession>
<name>A0A3P3RA19_9EURY</name>
<dbReference type="Pfam" id="PF08543">
    <property type="entry name" value="Phos_pyr_kin"/>
    <property type="match status" value="1"/>
</dbReference>
<evidence type="ECO:0000256" key="3">
    <source>
        <dbReference type="ARBA" id="ARBA00022777"/>
    </source>
</evidence>
<dbReference type="OrthoDB" id="43786at2157"/>
<dbReference type="NCBIfam" id="TIGR00097">
    <property type="entry name" value="HMP-P_kinase"/>
    <property type="match status" value="1"/>
</dbReference>
<dbReference type="GO" id="GO:0005524">
    <property type="term" value="F:ATP binding"/>
    <property type="evidence" value="ECO:0007669"/>
    <property type="project" value="UniProtKB-KW"/>
</dbReference>
<comment type="caution">
    <text evidence="7">The sequence shown here is derived from an EMBL/GenBank/DDBJ whole genome shotgun (WGS) entry which is preliminary data.</text>
</comment>
<dbReference type="Proteomes" id="UP000282322">
    <property type="component" value="Unassembled WGS sequence"/>
</dbReference>
<evidence type="ECO:0000259" key="5">
    <source>
        <dbReference type="Pfam" id="PF08543"/>
    </source>
</evidence>
<dbReference type="SUPFAM" id="SSF53613">
    <property type="entry name" value="Ribokinase-like"/>
    <property type="match status" value="1"/>
</dbReference>
<dbReference type="PANTHER" id="PTHR20858:SF17">
    <property type="entry name" value="HYDROXYMETHYLPYRIMIDINE_PHOSPHOMETHYLPYRIMIDINE KINASE THI20-RELATED"/>
    <property type="match status" value="1"/>
</dbReference>
<dbReference type="GO" id="GO:0005829">
    <property type="term" value="C:cytosol"/>
    <property type="evidence" value="ECO:0007669"/>
    <property type="project" value="TreeGrafter"/>
</dbReference>
<dbReference type="CDD" id="cd01169">
    <property type="entry name" value="HMPP_kinase"/>
    <property type="match status" value="1"/>
</dbReference>
<keyword evidence="2" id="KW-0547">Nucleotide-binding</keyword>
<dbReference type="InterPro" id="IPR036409">
    <property type="entry name" value="Aldolase_II/adducin_N_sf"/>
</dbReference>
<dbReference type="RefSeq" id="WP_124955076.1">
    <property type="nucleotide sequence ID" value="NZ_RRCH01000022.1"/>
</dbReference>
<dbReference type="Gene3D" id="3.40.225.10">
    <property type="entry name" value="Class II aldolase/adducin N-terminal domain"/>
    <property type="match status" value="1"/>
</dbReference>
<evidence type="ECO:0000259" key="6">
    <source>
        <dbReference type="Pfam" id="PF10120"/>
    </source>
</evidence>
<reference evidence="7 8" key="1">
    <citation type="submission" date="2018-11" db="EMBL/GenBank/DDBJ databases">
        <title>Taxonoimc description of Halomarina strain SPP-AMP-1.</title>
        <authorList>
            <person name="Pal Y."/>
            <person name="Srinivasana K."/>
            <person name="Verma A."/>
            <person name="Kumar P."/>
        </authorList>
    </citation>
    <scope>NUCLEOTIDE SEQUENCE [LARGE SCALE GENOMIC DNA]</scope>
    <source>
        <strain evidence="7 8">SPP-AMP-1</strain>
    </source>
</reference>
<gene>
    <name evidence="7" type="primary">thiD</name>
    <name evidence="7" type="ORF">EIK79_10505</name>
</gene>
<dbReference type="GO" id="GO:0009228">
    <property type="term" value="P:thiamine biosynthetic process"/>
    <property type="evidence" value="ECO:0007669"/>
    <property type="project" value="InterPro"/>
</dbReference>
<dbReference type="EC" id="2.7.1.49" evidence="7"/>
<evidence type="ECO:0000256" key="1">
    <source>
        <dbReference type="ARBA" id="ARBA00022679"/>
    </source>
</evidence>
<dbReference type="Pfam" id="PF10120">
    <property type="entry name" value="ThiN"/>
    <property type="match status" value="1"/>
</dbReference>
<dbReference type="InterPro" id="IPR004399">
    <property type="entry name" value="HMP/HMP-P_kinase_dom"/>
</dbReference>
<dbReference type="InterPro" id="IPR013749">
    <property type="entry name" value="PM/HMP-P_kinase-1"/>
</dbReference>
<sequence>MSRTDAPTTLPVTLTIAGSDSGGGAGIQADLKTMAACGTFGTSVLTAVTAQNTQGVNSSFAVPTAEIDAQLRAIRSDFDIAAIKTGMLATAETVDLVAEHARSFDCPLVVDPVMVATSGDRLLAENAMDAYDDLIAHATLVTPNTDEVAMLTGIEPENERDMRDAGERLLDRGCDAALLTGGHLPTDDVRDVLVTLEHVHTVTHSRIDTVATHGAGCTLSSAITAYLGRQSDGDDGDLRTAVEASTAFLERAIRYHHDVGAGPGAVHHAVSLRERAARQPVQEAIAALVDSLTAENVRALVPEVGMNVVGATPYAETTDEIAAVEGRITKTIDGMQPNRGVRFGASSHMARFLLSLREHDPTVRFGVNCRLGDDTDAALDTLQWPVGAYDRSEEPTADVEDSTMGWGAQQAFNSVAGTPVAVVDGGAHGKEPIVKLLARDPETLLDRITTLHDKL</sequence>
<keyword evidence="8" id="KW-1185">Reference proteome</keyword>
<keyword evidence="4" id="KW-0067">ATP-binding</keyword>
<dbReference type="EC" id="2.7.4.7" evidence="7"/>
<keyword evidence="3 7" id="KW-0418">Kinase</keyword>
<protein>
    <submittedName>
        <fullName evidence="7">Bifunctional hydroxymethylpyrimidine kinase/phosphomethylpyrimidine kinase</fullName>
        <ecNumber evidence="7">2.7.1.49</ecNumber>
        <ecNumber evidence="7">2.7.4.7</ecNumber>
    </submittedName>
</protein>